<sequence>MAPDPIRTTPKDHRQGSTSSQGDEPAERSIRDIPGGERRLCKGCGGAGQGLEEGQGGVPPCVGGSGVLARGGEMLAQGYWVGSPLEKGPGLPGTIMPSATPSFAFER</sequence>
<dbReference type="AlphaFoldDB" id="A0A7J0DNA5"/>
<evidence type="ECO:0000313" key="3">
    <source>
        <dbReference type="Proteomes" id="UP000585474"/>
    </source>
</evidence>
<organism evidence="2 3">
    <name type="scientific">Actinidia rufa</name>
    <dbReference type="NCBI Taxonomy" id="165716"/>
    <lineage>
        <taxon>Eukaryota</taxon>
        <taxon>Viridiplantae</taxon>
        <taxon>Streptophyta</taxon>
        <taxon>Embryophyta</taxon>
        <taxon>Tracheophyta</taxon>
        <taxon>Spermatophyta</taxon>
        <taxon>Magnoliopsida</taxon>
        <taxon>eudicotyledons</taxon>
        <taxon>Gunneridae</taxon>
        <taxon>Pentapetalae</taxon>
        <taxon>asterids</taxon>
        <taxon>Ericales</taxon>
        <taxon>Actinidiaceae</taxon>
        <taxon>Actinidia</taxon>
    </lineage>
</organism>
<dbReference type="EMBL" id="BJWL01000319">
    <property type="protein sequence ID" value="GFS38905.1"/>
    <property type="molecule type" value="Genomic_DNA"/>
</dbReference>
<protein>
    <submittedName>
        <fullName evidence="2">Uncharacterized protein</fullName>
    </submittedName>
</protein>
<feature type="region of interest" description="Disordered" evidence="1">
    <location>
        <begin position="1"/>
        <end position="38"/>
    </location>
</feature>
<keyword evidence="3" id="KW-1185">Reference proteome</keyword>
<evidence type="ECO:0000313" key="2">
    <source>
        <dbReference type="EMBL" id="GFS38905.1"/>
    </source>
</evidence>
<name>A0A7J0DNA5_9ERIC</name>
<proteinExistence type="predicted"/>
<reference evidence="3" key="1">
    <citation type="submission" date="2019-07" db="EMBL/GenBank/DDBJ databases">
        <title>De Novo Assembly of kiwifruit Actinidia rufa.</title>
        <authorList>
            <person name="Sugita-Konishi S."/>
            <person name="Sato K."/>
            <person name="Mori E."/>
            <person name="Abe Y."/>
            <person name="Kisaki G."/>
            <person name="Hamano K."/>
            <person name="Suezawa K."/>
            <person name="Otani M."/>
            <person name="Fukuda T."/>
            <person name="Manabe T."/>
            <person name="Gomi K."/>
            <person name="Tabuchi M."/>
            <person name="Akimitsu K."/>
            <person name="Kataoka I."/>
        </authorList>
    </citation>
    <scope>NUCLEOTIDE SEQUENCE [LARGE SCALE GENOMIC DNA]</scope>
    <source>
        <strain evidence="3">cv. Fuchu</strain>
    </source>
</reference>
<accession>A0A7J0DNA5</accession>
<comment type="caution">
    <text evidence="2">The sequence shown here is derived from an EMBL/GenBank/DDBJ whole genome shotgun (WGS) entry which is preliminary data.</text>
</comment>
<feature type="compositionally biased region" description="Basic and acidic residues" evidence="1">
    <location>
        <begin position="25"/>
        <end position="38"/>
    </location>
</feature>
<gene>
    <name evidence="2" type="ORF">Acr_00g0060110</name>
</gene>
<dbReference type="Proteomes" id="UP000585474">
    <property type="component" value="Unassembled WGS sequence"/>
</dbReference>
<evidence type="ECO:0000256" key="1">
    <source>
        <dbReference type="SAM" id="MobiDB-lite"/>
    </source>
</evidence>